<dbReference type="AlphaFoldDB" id="A0AA86VMG7"/>
<proteinExistence type="predicted"/>
<keyword evidence="2" id="KW-1185">Reference proteome</keyword>
<dbReference type="EMBL" id="OY731401">
    <property type="protein sequence ID" value="CAJ1948888.1"/>
    <property type="molecule type" value="Genomic_DNA"/>
</dbReference>
<dbReference type="Gramene" id="rna-AYBTSS11_LOCUS13444">
    <property type="protein sequence ID" value="CAJ1948888.1"/>
    <property type="gene ID" value="gene-AYBTSS11_LOCUS13444"/>
</dbReference>
<sequence length="55" mass="6074">ILWSVPSRPICTNGLVQMVDKAPRTVTTISLVPLHYQPYLSQCNGSEAFTIGNQK</sequence>
<reference evidence="1" key="1">
    <citation type="submission" date="2023-10" db="EMBL/GenBank/DDBJ databases">
        <authorList>
            <person name="Domelevo Entfellner J.-B."/>
        </authorList>
    </citation>
    <scope>NUCLEOTIDE SEQUENCE</scope>
</reference>
<feature type="non-terminal residue" evidence="1">
    <location>
        <position position="55"/>
    </location>
</feature>
<evidence type="ECO:0000313" key="2">
    <source>
        <dbReference type="Proteomes" id="UP001189624"/>
    </source>
</evidence>
<name>A0AA86VMG7_9FABA</name>
<gene>
    <name evidence="1" type="ORF">AYBTSS11_LOCUS13444</name>
</gene>
<accession>A0AA86VMG7</accession>
<feature type="non-terminal residue" evidence="1">
    <location>
        <position position="1"/>
    </location>
</feature>
<dbReference type="Proteomes" id="UP001189624">
    <property type="component" value="Chromosome 4"/>
</dbReference>
<protein>
    <submittedName>
        <fullName evidence="1">Uncharacterized protein</fullName>
    </submittedName>
</protein>
<evidence type="ECO:0000313" key="1">
    <source>
        <dbReference type="EMBL" id="CAJ1948888.1"/>
    </source>
</evidence>
<organism evidence="1 2">
    <name type="scientific">Sphenostylis stenocarpa</name>
    <dbReference type="NCBI Taxonomy" id="92480"/>
    <lineage>
        <taxon>Eukaryota</taxon>
        <taxon>Viridiplantae</taxon>
        <taxon>Streptophyta</taxon>
        <taxon>Embryophyta</taxon>
        <taxon>Tracheophyta</taxon>
        <taxon>Spermatophyta</taxon>
        <taxon>Magnoliopsida</taxon>
        <taxon>eudicotyledons</taxon>
        <taxon>Gunneridae</taxon>
        <taxon>Pentapetalae</taxon>
        <taxon>rosids</taxon>
        <taxon>fabids</taxon>
        <taxon>Fabales</taxon>
        <taxon>Fabaceae</taxon>
        <taxon>Papilionoideae</taxon>
        <taxon>50 kb inversion clade</taxon>
        <taxon>NPAAA clade</taxon>
        <taxon>indigoferoid/millettioid clade</taxon>
        <taxon>Phaseoleae</taxon>
        <taxon>Sphenostylis</taxon>
    </lineage>
</organism>